<dbReference type="KEGG" id="tmn:UCRPA7_1133"/>
<feature type="compositionally biased region" description="Gly residues" evidence="1">
    <location>
        <begin position="733"/>
        <end position="745"/>
    </location>
</feature>
<dbReference type="InterPro" id="IPR053143">
    <property type="entry name" value="Arylsulfate_ST"/>
</dbReference>
<protein>
    <submittedName>
        <fullName evidence="2">Putative secreted protein</fullName>
    </submittedName>
</protein>
<gene>
    <name evidence="2" type="ORF">UCRPA7_1133</name>
</gene>
<feature type="region of interest" description="Disordered" evidence="1">
    <location>
        <begin position="605"/>
        <end position="822"/>
    </location>
</feature>
<reference evidence="3" key="1">
    <citation type="journal article" date="2013" name="Genome Announc.">
        <title>Draft genome sequence of the ascomycete Phaeoacremonium aleophilum strain UCR-PA7, a causal agent of the esca disease complex in grapevines.</title>
        <authorList>
            <person name="Blanco-Ulate B."/>
            <person name="Rolshausen P."/>
            <person name="Cantu D."/>
        </authorList>
    </citation>
    <scope>NUCLEOTIDE SEQUENCE [LARGE SCALE GENOMIC DNA]</scope>
    <source>
        <strain evidence="3">UCR-PA7</strain>
    </source>
</reference>
<evidence type="ECO:0000313" key="2">
    <source>
        <dbReference type="EMBL" id="EOO03260.1"/>
    </source>
</evidence>
<dbReference type="GeneID" id="19321254"/>
<feature type="compositionally biased region" description="Polar residues" evidence="1">
    <location>
        <begin position="791"/>
        <end position="807"/>
    </location>
</feature>
<name>R8BVB1_PHAM7</name>
<proteinExistence type="predicted"/>
<dbReference type="eggNOG" id="ENOG502QTSQ">
    <property type="taxonomic scope" value="Eukaryota"/>
</dbReference>
<dbReference type="PANTHER" id="PTHR35340:SF9">
    <property type="entry name" value="ASST-DOMAIN-CONTAINING PROTEIN"/>
    <property type="match status" value="1"/>
</dbReference>
<organism evidence="2 3">
    <name type="scientific">Phaeoacremonium minimum (strain UCR-PA7)</name>
    <name type="common">Esca disease fungus</name>
    <name type="synonym">Togninia minima</name>
    <dbReference type="NCBI Taxonomy" id="1286976"/>
    <lineage>
        <taxon>Eukaryota</taxon>
        <taxon>Fungi</taxon>
        <taxon>Dikarya</taxon>
        <taxon>Ascomycota</taxon>
        <taxon>Pezizomycotina</taxon>
        <taxon>Sordariomycetes</taxon>
        <taxon>Sordariomycetidae</taxon>
        <taxon>Togniniales</taxon>
        <taxon>Togniniaceae</taxon>
        <taxon>Phaeoacremonium</taxon>
    </lineage>
</organism>
<dbReference type="AlphaFoldDB" id="R8BVB1"/>
<dbReference type="Pfam" id="PF14269">
    <property type="entry name" value="Arylsulfotran_2"/>
    <property type="match status" value="1"/>
</dbReference>
<dbReference type="InterPro" id="IPR039535">
    <property type="entry name" value="ASST-like"/>
</dbReference>
<feature type="region of interest" description="Disordered" evidence="1">
    <location>
        <begin position="452"/>
        <end position="591"/>
    </location>
</feature>
<accession>R8BVB1</accession>
<feature type="compositionally biased region" description="Basic and acidic residues" evidence="1">
    <location>
        <begin position="669"/>
        <end position="686"/>
    </location>
</feature>
<feature type="compositionally biased region" description="Low complexity" evidence="1">
    <location>
        <begin position="482"/>
        <end position="496"/>
    </location>
</feature>
<feature type="compositionally biased region" description="Low complexity" evidence="1">
    <location>
        <begin position="518"/>
        <end position="558"/>
    </location>
</feature>
<dbReference type="HOGENOM" id="CLU_344233_0_0_1"/>
<dbReference type="PANTHER" id="PTHR35340">
    <property type="entry name" value="PQQ ENZYME REPEAT PROTEIN-RELATED"/>
    <property type="match status" value="1"/>
</dbReference>
<sequence length="822" mass="89679">MYGYHVIFNSSYDIVKTSVAGAHKLVSAHEFRIVDGKTVLIETPIAKPVGLNPWGGKNGQDWIVSGGFQELDVETGEVLFDWESLDYIDPKYNALPLAEAGAGAGYNTSDAWNYFHINSVEKNDEGDYLISARNYAAVFKINGTSGDVIWQLGGLHGGSSFEVHPDAKFAFQHDARYLWRSEDGTIEAISLFDNAAHSAGVQINPFSRARIIQLNHTAGTAVPLRTFPAPDSLSAWSQGNAQVLSNGNVFVNWGQAGAITEFADDGTVLFHSYLDSLPEGKLVQSYRGFRFNWTGIPSEAPALFAVKEKGSVDLFVSWNGDTETSHWLFYASEGSVGSWTAPKQQRLLKKVDRTGFETHLRINAEAIYTSERAVLAEAIDESGKVLARTAPVSILDNIPTVLFINEALVKHTFLSIITSLPCGLFEANMDDQFNGRTDDDLFADDFEPVAATEPVQQEQAQPKAAEPREPTPDAPASLDQNPAPEQTETQPPATTAAPPPPTAPRSLAQSRHNKPQSSNNHRQPRQNHQQNQQSQPTTASSAAAPAPATTTQPTTNGPPSAPAPREKSDPNARLGSGANPRTKLTEEELASKMEKMRILAAEKTKRFEQAERDERDHAIAYERGMEAARKRKAEEAEKRRRADEDRRRMDDERAKNRERKLKAMGMKEGGWDEGKEEREAEEDRRQGGYNFRGAHGGIRGSRGGGLAGSKFATAEDTEFFQSEPRPRGRGRGRGGPVRGRGGRGGFEGERNGDAKEDGVPRNGAKSAKAQAVPSSEEFPALPSSGEKKTAPATTSEPQPFSPLSPSTGKWDDEMAALDAKTE</sequence>
<dbReference type="RefSeq" id="XP_007911911.1">
    <property type="nucleotide sequence ID" value="XM_007913720.1"/>
</dbReference>
<dbReference type="Proteomes" id="UP000014074">
    <property type="component" value="Unassembled WGS sequence"/>
</dbReference>
<evidence type="ECO:0000313" key="3">
    <source>
        <dbReference type="Proteomes" id="UP000014074"/>
    </source>
</evidence>
<feature type="compositionally biased region" description="Basic and acidic residues" evidence="1">
    <location>
        <begin position="605"/>
        <end position="655"/>
    </location>
</feature>
<feature type="compositionally biased region" description="Gly residues" evidence="1">
    <location>
        <begin position="694"/>
        <end position="707"/>
    </location>
</feature>
<feature type="compositionally biased region" description="Basic and acidic residues" evidence="1">
    <location>
        <begin position="746"/>
        <end position="759"/>
    </location>
</feature>
<evidence type="ECO:0000256" key="1">
    <source>
        <dbReference type="SAM" id="MobiDB-lite"/>
    </source>
</evidence>
<dbReference type="EMBL" id="KB932835">
    <property type="protein sequence ID" value="EOO03260.1"/>
    <property type="molecule type" value="Genomic_DNA"/>
</dbReference>
<keyword evidence="3" id="KW-1185">Reference proteome</keyword>
<dbReference type="OrthoDB" id="5427350at2759"/>
<feature type="compositionally biased region" description="Low complexity" evidence="1">
    <location>
        <begin position="453"/>
        <end position="464"/>
    </location>
</feature>